<dbReference type="AlphaFoldDB" id="A0AAV2NXD1"/>
<proteinExistence type="predicted"/>
<name>A0AAV2NXD1_9HYME</name>
<keyword evidence="2" id="KW-1185">Reference proteome</keyword>
<protein>
    <submittedName>
        <fullName evidence="1">Uncharacterized protein</fullName>
    </submittedName>
</protein>
<accession>A0AAV2NXD1</accession>
<evidence type="ECO:0000313" key="1">
    <source>
        <dbReference type="EMBL" id="CAL1684363.1"/>
    </source>
</evidence>
<sequence length="85" mass="9795">MNQNEKFQSNYLLSESSYVCLPYPKVSTSAFREPLQWPCNIYKGRPIKSADGLADVTANTRLYRELNVATNFPVRKFPSLPIPRR</sequence>
<dbReference type="EMBL" id="OZ034828">
    <property type="protein sequence ID" value="CAL1684363.1"/>
    <property type="molecule type" value="Genomic_DNA"/>
</dbReference>
<organism evidence="1 2">
    <name type="scientific">Lasius platythorax</name>
    <dbReference type="NCBI Taxonomy" id="488582"/>
    <lineage>
        <taxon>Eukaryota</taxon>
        <taxon>Metazoa</taxon>
        <taxon>Ecdysozoa</taxon>
        <taxon>Arthropoda</taxon>
        <taxon>Hexapoda</taxon>
        <taxon>Insecta</taxon>
        <taxon>Pterygota</taxon>
        <taxon>Neoptera</taxon>
        <taxon>Endopterygota</taxon>
        <taxon>Hymenoptera</taxon>
        <taxon>Apocrita</taxon>
        <taxon>Aculeata</taxon>
        <taxon>Formicoidea</taxon>
        <taxon>Formicidae</taxon>
        <taxon>Formicinae</taxon>
        <taxon>Lasius</taxon>
        <taxon>Lasius</taxon>
    </lineage>
</organism>
<evidence type="ECO:0000313" key="2">
    <source>
        <dbReference type="Proteomes" id="UP001497644"/>
    </source>
</evidence>
<dbReference type="Proteomes" id="UP001497644">
    <property type="component" value="Chromosome 5"/>
</dbReference>
<reference evidence="1" key="1">
    <citation type="submission" date="2024-04" db="EMBL/GenBank/DDBJ databases">
        <authorList>
            <consortium name="Molecular Ecology Group"/>
        </authorList>
    </citation>
    <scope>NUCLEOTIDE SEQUENCE</scope>
</reference>
<gene>
    <name evidence="1" type="ORF">LPLAT_LOCUS10003</name>
</gene>